<dbReference type="SUPFAM" id="SSF54523">
    <property type="entry name" value="Pili subunits"/>
    <property type="match status" value="1"/>
</dbReference>
<dbReference type="Pfam" id="PF07596">
    <property type="entry name" value="SBP_bac_10"/>
    <property type="match status" value="1"/>
</dbReference>
<gene>
    <name evidence="2" type="ORF">I41_17090</name>
</gene>
<dbReference type="InterPro" id="IPR027558">
    <property type="entry name" value="Pre_pil_HX9DG_C"/>
</dbReference>
<dbReference type="InterPro" id="IPR045584">
    <property type="entry name" value="Pilin-like"/>
</dbReference>
<dbReference type="Pfam" id="PF07963">
    <property type="entry name" value="N_methyl"/>
    <property type="match status" value="1"/>
</dbReference>
<dbReference type="Proteomes" id="UP000317909">
    <property type="component" value="Chromosome"/>
</dbReference>
<dbReference type="PROSITE" id="PS00409">
    <property type="entry name" value="PROKAR_NTER_METHYL"/>
    <property type="match status" value="1"/>
</dbReference>
<evidence type="ECO:0000313" key="2">
    <source>
        <dbReference type="EMBL" id="QDT72529.1"/>
    </source>
</evidence>
<dbReference type="InterPro" id="IPR011453">
    <property type="entry name" value="DUF1559"/>
</dbReference>
<dbReference type="EMBL" id="CP036339">
    <property type="protein sequence ID" value="QDT72529.1"/>
    <property type="molecule type" value="Genomic_DNA"/>
</dbReference>
<protein>
    <recommendedName>
        <fullName evidence="1">DUF1559 domain-containing protein</fullName>
    </recommendedName>
</protein>
<sequence length="371" mass="39978">MPLRRKGRATDGGFTLVELLVVIAIIGVLVALLLPAVQAAREAARRTKCANNLRNLALGAINYHDTKQHFPLPTTNRKGTNDDPIRDQRLFSNWAIAVLPYIEQQTLFNRFQISDTIRLWNPGNDVNLEPRGQEIEVMLCPSDTGPGQKFADSGGNWARGNYGLNGFQFWPNSFLAREAAGDAAAGTTDFSKYLDFAIGMGGINGPVMNIKRITDGTTNTIMLAEMRVGLSPRDRRGVWAMGMCGSNFHCRHAYNGVTGPNSCKDGGDDTYGAPNVIADVGEATMRQECMHTNEDNSGQSTVRSRHAGGAFIAMADGSVKFVSDFIDGGSVGTGGYLGSTPPGVDILEQNFGAWQRLNVSADGFVVGQPDT</sequence>
<name>A0A517TVY2_9BACT</name>
<dbReference type="RefSeq" id="WP_168206763.1">
    <property type="nucleotide sequence ID" value="NZ_CP036339.1"/>
</dbReference>
<dbReference type="Gene3D" id="3.30.700.10">
    <property type="entry name" value="Glycoprotein, Type 4 Pilin"/>
    <property type="match status" value="1"/>
</dbReference>
<keyword evidence="3" id="KW-1185">Reference proteome</keyword>
<organism evidence="2 3">
    <name type="scientific">Lacipirellula limnantheis</name>
    <dbReference type="NCBI Taxonomy" id="2528024"/>
    <lineage>
        <taxon>Bacteria</taxon>
        <taxon>Pseudomonadati</taxon>
        <taxon>Planctomycetota</taxon>
        <taxon>Planctomycetia</taxon>
        <taxon>Pirellulales</taxon>
        <taxon>Lacipirellulaceae</taxon>
        <taxon>Lacipirellula</taxon>
    </lineage>
</organism>
<dbReference type="InterPro" id="IPR012902">
    <property type="entry name" value="N_methyl_site"/>
</dbReference>
<reference evidence="2 3" key="1">
    <citation type="submission" date="2019-02" db="EMBL/GenBank/DDBJ databases">
        <title>Deep-cultivation of Planctomycetes and their phenomic and genomic characterization uncovers novel biology.</title>
        <authorList>
            <person name="Wiegand S."/>
            <person name="Jogler M."/>
            <person name="Boedeker C."/>
            <person name="Pinto D."/>
            <person name="Vollmers J."/>
            <person name="Rivas-Marin E."/>
            <person name="Kohn T."/>
            <person name="Peeters S.H."/>
            <person name="Heuer A."/>
            <person name="Rast P."/>
            <person name="Oberbeckmann S."/>
            <person name="Bunk B."/>
            <person name="Jeske O."/>
            <person name="Meyerdierks A."/>
            <person name="Storesund J.E."/>
            <person name="Kallscheuer N."/>
            <person name="Luecker S."/>
            <person name="Lage O.M."/>
            <person name="Pohl T."/>
            <person name="Merkel B.J."/>
            <person name="Hornburger P."/>
            <person name="Mueller R.-W."/>
            <person name="Bruemmer F."/>
            <person name="Labrenz M."/>
            <person name="Spormann A.M."/>
            <person name="Op den Camp H."/>
            <person name="Overmann J."/>
            <person name="Amann R."/>
            <person name="Jetten M.S.M."/>
            <person name="Mascher T."/>
            <person name="Medema M.H."/>
            <person name="Devos D.P."/>
            <person name="Kaster A.-K."/>
            <person name="Ovreas L."/>
            <person name="Rohde M."/>
            <person name="Galperin M.Y."/>
            <person name="Jogler C."/>
        </authorList>
    </citation>
    <scope>NUCLEOTIDE SEQUENCE [LARGE SCALE GENOMIC DNA]</scope>
    <source>
        <strain evidence="2 3">I41</strain>
    </source>
</reference>
<dbReference type="NCBIfam" id="TIGR04294">
    <property type="entry name" value="pre_pil_HX9DG"/>
    <property type="match status" value="1"/>
</dbReference>
<evidence type="ECO:0000313" key="3">
    <source>
        <dbReference type="Proteomes" id="UP000317909"/>
    </source>
</evidence>
<evidence type="ECO:0000259" key="1">
    <source>
        <dbReference type="Pfam" id="PF07596"/>
    </source>
</evidence>
<dbReference type="NCBIfam" id="TIGR02532">
    <property type="entry name" value="IV_pilin_GFxxxE"/>
    <property type="match status" value="1"/>
</dbReference>
<dbReference type="KEGG" id="llh:I41_17090"/>
<feature type="domain" description="DUF1559" evidence="1">
    <location>
        <begin position="38"/>
        <end position="328"/>
    </location>
</feature>
<dbReference type="PANTHER" id="PTHR30093">
    <property type="entry name" value="GENERAL SECRETION PATHWAY PROTEIN G"/>
    <property type="match status" value="1"/>
</dbReference>
<proteinExistence type="predicted"/>
<accession>A0A517TVY2</accession>
<dbReference type="AlphaFoldDB" id="A0A517TVY2"/>
<dbReference type="PANTHER" id="PTHR30093:SF2">
    <property type="entry name" value="TYPE II SECRETION SYSTEM PROTEIN H"/>
    <property type="match status" value="1"/>
</dbReference>